<name>A0A4U6RIG9_BRAEL</name>
<gene>
    <name evidence="1" type="ORF">FDV58_33740</name>
</gene>
<sequence>MAVRLKFSALQQGRPYEYFPRFTLGGLATLVAGVMADWAGPEPSFTVSLFRAIGASDDATYLAGRERVCEDMRLAGVPEN</sequence>
<accession>A0A4U6RIG9</accession>
<proteinExistence type="predicted"/>
<organism evidence="1 2">
    <name type="scientific">Bradyrhizobium elkanii</name>
    <dbReference type="NCBI Taxonomy" id="29448"/>
    <lineage>
        <taxon>Bacteria</taxon>
        <taxon>Pseudomonadati</taxon>
        <taxon>Pseudomonadota</taxon>
        <taxon>Alphaproteobacteria</taxon>
        <taxon>Hyphomicrobiales</taxon>
        <taxon>Nitrobacteraceae</taxon>
        <taxon>Bradyrhizobium</taxon>
    </lineage>
</organism>
<protein>
    <submittedName>
        <fullName evidence="1">Uncharacterized protein</fullName>
    </submittedName>
</protein>
<dbReference type="AlphaFoldDB" id="A0A4U6RIG9"/>
<dbReference type="EMBL" id="SZZP01000027">
    <property type="protein sequence ID" value="TKV74159.1"/>
    <property type="molecule type" value="Genomic_DNA"/>
</dbReference>
<comment type="caution">
    <text evidence="1">The sequence shown here is derived from an EMBL/GenBank/DDBJ whole genome shotgun (WGS) entry which is preliminary data.</text>
</comment>
<evidence type="ECO:0000313" key="2">
    <source>
        <dbReference type="Proteomes" id="UP000305095"/>
    </source>
</evidence>
<evidence type="ECO:0000313" key="1">
    <source>
        <dbReference type="EMBL" id="TKV74159.1"/>
    </source>
</evidence>
<reference evidence="1 2" key="1">
    <citation type="submission" date="2019-05" db="EMBL/GenBank/DDBJ databases">
        <title>Draft Genome of Bradyrhizobium elkanii strain SEMIA 938, Used in Commercial Inoculants for Lupinus spp. in Brazil.</title>
        <authorList>
            <person name="Hungria M."/>
            <person name="Delamuta J.R.M."/>
            <person name="Ribeiro R.A."/>
            <person name="Nogueira M.A."/>
        </authorList>
    </citation>
    <scope>NUCLEOTIDE SEQUENCE [LARGE SCALE GENOMIC DNA]</scope>
    <source>
        <strain evidence="1 2">Semia 938</strain>
    </source>
</reference>
<dbReference type="RefSeq" id="WP_137482948.1">
    <property type="nucleotide sequence ID" value="NZ_SZZP01000027.1"/>
</dbReference>
<dbReference type="Proteomes" id="UP000305095">
    <property type="component" value="Unassembled WGS sequence"/>
</dbReference>